<dbReference type="GO" id="GO:0022857">
    <property type="term" value="F:transmembrane transporter activity"/>
    <property type="evidence" value="ECO:0007669"/>
    <property type="project" value="InterPro"/>
</dbReference>
<evidence type="ECO:0000256" key="1">
    <source>
        <dbReference type="ARBA" id="ARBA00004651"/>
    </source>
</evidence>
<comment type="similarity">
    <text evidence="8">Belongs to the binding-protein-dependent transport system permease family. LivHM subfamily.</text>
</comment>
<evidence type="ECO:0000256" key="7">
    <source>
        <dbReference type="ARBA" id="ARBA00023136"/>
    </source>
</evidence>
<proteinExistence type="inferred from homology"/>
<evidence type="ECO:0000256" key="8">
    <source>
        <dbReference type="ARBA" id="ARBA00037998"/>
    </source>
</evidence>
<dbReference type="Proteomes" id="UP000183994">
    <property type="component" value="Unassembled WGS sequence"/>
</dbReference>
<evidence type="ECO:0000256" key="9">
    <source>
        <dbReference type="SAM" id="Phobius"/>
    </source>
</evidence>
<feature type="transmembrane region" description="Helical" evidence="9">
    <location>
        <begin position="263"/>
        <end position="282"/>
    </location>
</feature>
<evidence type="ECO:0000256" key="6">
    <source>
        <dbReference type="ARBA" id="ARBA00022989"/>
    </source>
</evidence>
<feature type="transmembrane region" description="Helical" evidence="9">
    <location>
        <begin position="194"/>
        <end position="220"/>
    </location>
</feature>
<dbReference type="InterPro" id="IPR001851">
    <property type="entry name" value="ABC_transp_permease"/>
</dbReference>
<feature type="transmembrane region" description="Helical" evidence="9">
    <location>
        <begin position="145"/>
        <end position="166"/>
    </location>
</feature>
<dbReference type="InterPro" id="IPR052157">
    <property type="entry name" value="BCAA_transport_permease"/>
</dbReference>
<reference evidence="11" key="1">
    <citation type="submission" date="2016-11" db="EMBL/GenBank/DDBJ databases">
        <authorList>
            <person name="Varghese N."/>
            <person name="Submissions S."/>
        </authorList>
    </citation>
    <scope>NUCLEOTIDE SEQUENCE [LARGE SCALE GENOMIC DNA]</scope>
    <source>
        <strain evidence="11">DSM 16219</strain>
    </source>
</reference>
<evidence type="ECO:0000256" key="4">
    <source>
        <dbReference type="ARBA" id="ARBA00022692"/>
    </source>
</evidence>
<keyword evidence="3" id="KW-1003">Cell membrane</keyword>
<keyword evidence="11" id="KW-1185">Reference proteome</keyword>
<feature type="transmembrane region" description="Helical" evidence="9">
    <location>
        <begin position="6"/>
        <end position="26"/>
    </location>
</feature>
<feature type="transmembrane region" description="Helical" evidence="9">
    <location>
        <begin position="94"/>
        <end position="112"/>
    </location>
</feature>
<keyword evidence="6 9" id="KW-1133">Transmembrane helix</keyword>
<dbReference type="RefSeq" id="WP_083610839.1">
    <property type="nucleotide sequence ID" value="NZ_FQZU01000006.1"/>
</dbReference>
<protein>
    <submittedName>
        <fullName evidence="10">Amino acid/amide ABC transporter membrane protein 1, HAAT family</fullName>
    </submittedName>
</protein>
<dbReference type="EMBL" id="FQZU01000006">
    <property type="protein sequence ID" value="SHJ33105.1"/>
    <property type="molecule type" value="Genomic_DNA"/>
</dbReference>
<keyword evidence="5" id="KW-0029">Amino-acid transport</keyword>
<dbReference type="STRING" id="1121393.SAMN02745216_01459"/>
<dbReference type="PANTHER" id="PTHR11795">
    <property type="entry name" value="BRANCHED-CHAIN AMINO ACID TRANSPORT SYSTEM PERMEASE PROTEIN LIVH"/>
    <property type="match status" value="1"/>
</dbReference>
<dbReference type="GO" id="GO:0005886">
    <property type="term" value="C:plasma membrane"/>
    <property type="evidence" value="ECO:0007669"/>
    <property type="project" value="UniProtKB-SubCell"/>
</dbReference>
<accession>A0A1M6IFA6</accession>
<keyword evidence="4 9" id="KW-0812">Transmembrane</keyword>
<feature type="transmembrane region" description="Helical" evidence="9">
    <location>
        <begin position="232"/>
        <end position="254"/>
    </location>
</feature>
<feature type="transmembrane region" description="Helical" evidence="9">
    <location>
        <begin position="38"/>
        <end position="58"/>
    </location>
</feature>
<evidence type="ECO:0000256" key="5">
    <source>
        <dbReference type="ARBA" id="ARBA00022970"/>
    </source>
</evidence>
<dbReference type="OrthoDB" id="9807115at2"/>
<keyword evidence="7 9" id="KW-0472">Membrane</keyword>
<evidence type="ECO:0000313" key="10">
    <source>
        <dbReference type="EMBL" id="SHJ33105.1"/>
    </source>
</evidence>
<evidence type="ECO:0000313" key="11">
    <source>
        <dbReference type="Proteomes" id="UP000183994"/>
    </source>
</evidence>
<sequence length="293" mass="31319">MSPVTAMYVAQAIHGLTYGMLLFLVASGLTLIFGMMGILNLAHASFFMLSAYFCYQVVAWTDSFWMALILAPLGTGLIGVFVERFLLRKVQQYNLGHIGDLLLTLGIALVIAEGVKTIWGTESHQVVIPPSLEGLVSVAGLEYPIYRLFIIGLAAAILSALAFILYKTRLGMIIRAAVSDADMVSALGINMPRVFMFVFGVGTIMAGVAGVAAAPMLTVFPGLADQIGLDAFVVVVVGGFGSLFGAVVVSLFLGELNAFGIQFIPRLAPVLVFLFMALVLSFKPMGFFGERDD</sequence>
<evidence type="ECO:0000256" key="3">
    <source>
        <dbReference type="ARBA" id="ARBA00022475"/>
    </source>
</evidence>
<organism evidence="10 11">
    <name type="scientific">Desulfatibacillum alkenivorans DSM 16219</name>
    <dbReference type="NCBI Taxonomy" id="1121393"/>
    <lineage>
        <taxon>Bacteria</taxon>
        <taxon>Pseudomonadati</taxon>
        <taxon>Thermodesulfobacteriota</taxon>
        <taxon>Desulfobacteria</taxon>
        <taxon>Desulfobacterales</taxon>
        <taxon>Desulfatibacillaceae</taxon>
        <taxon>Desulfatibacillum</taxon>
    </lineage>
</organism>
<dbReference type="AlphaFoldDB" id="A0A1M6IFA6"/>
<name>A0A1M6IFA6_9BACT</name>
<dbReference type="GO" id="GO:0006865">
    <property type="term" value="P:amino acid transport"/>
    <property type="evidence" value="ECO:0007669"/>
    <property type="project" value="UniProtKB-KW"/>
</dbReference>
<feature type="transmembrane region" description="Helical" evidence="9">
    <location>
        <begin position="64"/>
        <end position="82"/>
    </location>
</feature>
<gene>
    <name evidence="10" type="ORF">SAMN02745216_01459</name>
</gene>
<comment type="subcellular location">
    <subcellularLocation>
        <location evidence="1">Cell membrane</location>
        <topology evidence="1">Multi-pass membrane protein</topology>
    </subcellularLocation>
</comment>
<dbReference type="PANTHER" id="PTHR11795:SF442">
    <property type="entry name" value="ABC TRANSPORTER ATP-BINDING PROTEIN"/>
    <property type="match status" value="1"/>
</dbReference>
<evidence type="ECO:0000256" key="2">
    <source>
        <dbReference type="ARBA" id="ARBA00022448"/>
    </source>
</evidence>
<dbReference type="CDD" id="cd06582">
    <property type="entry name" value="TM_PBP1_LivH_like"/>
    <property type="match status" value="1"/>
</dbReference>
<dbReference type="Pfam" id="PF02653">
    <property type="entry name" value="BPD_transp_2"/>
    <property type="match status" value="1"/>
</dbReference>
<keyword evidence="2" id="KW-0813">Transport</keyword>